<dbReference type="PANTHER" id="PTHR32044">
    <property type="entry name" value="GLUCOMANNAN 4-BETA-MANNOSYLTRANSFERASE 9"/>
    <property type="match status" value="1"/>
</dbReference>
<dbReference type="Proteomes" id="UP000008461">
    <property type="component" value="Chromosome"/>
</dbReference>
<evidence type="ECO:0000256" key="7">
    <source>
        <dbReference type="ARBA" id="ARBA00023136"/>
    </source>
</evidence>
<feature type="transmembrane region" description="Helical" evidence="9">
    <location>
        <begin position="430"/>
        <end position="451"/>
    </location>
</feature>
<keyword evidence="8" id="KW-0961">Cell wall biogenesis/degradation</keyword>
<gene>
    <name evidence="10" type="ordered locus">Halhy_1721</name>
</gene>
<dbReference type="AlphaFoldDB" id="F4L1V1"/>
<evidence type="ECO:0000313" key="10">
    <source>
        <dbReference type="EMBL" id="AEE49610.1"/>
    </source>
</evidence>
<evidence type="ECO:0000256" key="1">
    <source>
        <dbReference type="ARBA" id="ARBA00004653"/>
    </source>
</evidence>
<evidence type="ECO:0000256" key="8">
    <source>
        <dbReference type="ARBA" id="ARBA00023316"/>
    </source>
</evidence>
<feature type="transmembrane region" description="Helical" evidence="9">
    <location>
        <begin position="490"/>
        <end position="509"/>
    </location>
</feature>
<dbReference type="Gene3D" id="3.90.550.10">
    <property type="entry name" value="Spore Coat Polysaccharide Biosynthesis Protein SpsA, Chain A"/>
    <property type="match status" value="1"/>
</dbReference>
<feature type="transmembrane region" description="Helical" evidence="9">
    <location>
        <begin position="515"/>
        <end position="534"/>
    </location>
</feature>
<protein>
    <submittedName>
        <fullName evidence="10">Glucomannan 4-beta-mannosyltransferase</fullName>
        <ecNumber evidence="10">2.4.1.32</ecNumber>
    </submittedName>
</protein>
<dbReference type="HOGENOM" id="CLU_012856_4_0_10"/>
<dbReference type="FunFam" id="3.90.550.10:FF:000057">
    <property type="entry name" value="Glycosyltransferase-like protein, family 2"/>
    <property type="match status" value="1"/>
</dbReference>
<dbReference type="STRING" id="760192.Halhy_1721"/>
<accession>F4L1V1</accession>
<evidence type="ECO:0000256" key="5">
    <source>
        <dbReference type="ARBA" id="ARBA00022989"/>
    </source>
</evidence>
<keyword evidence="11" id="KW-1185">Reference proteome</keyword>
<keyword evidence="2 10" id="KW-0328">Glycosyltransferase</keyword>
<feature type="transmembrane region" description="Helical" evidence="9">
    <location>
        <begin position="391"/>
        <end position="410"/>
    </location>
</feature>
<dbReference type="SUPFAM" id="SSF53448">
    <property type="entry name" value="Nucleotide-diphospho-sugar transferases"/>
    <property type="match status" value="1"/>
</dbReference>
<dbReference type="InterPro" id="IPR029044">
    <property type="entry name" value="Nucleotide-diphossugar_trans"/>
</dbReference>
<dbReference type="GO" id="GO:0047259">
    <property type="term" value="F:glucomannan 4-beta-mannosyltransferase activity"/>
    <property type="evidence" value="ECO:0007669"/>
    <property type="project" value="UniProtKB-EC"/>
</dbReference>
<name>F4L1V1_HALH1</name>
<proteinExistence type="predicted"/>
<reference key="2">
    <citation type="submission" date="2011-04" db="EMBL/GenBank/DDBJ databases">
        <title>Complete sequence of chromosome of Haliscomenobacter hydrossis DSM 1100.</title>
        <authorList>
            <consortium name="US DOE Joint Genome Institute (JGI-PGF)"/>
            <person name="Lucas S."/>
            <person name="Han J."/>
            <person name="Lapidus A."/>
            <person name="Bruce D."/>
            <person name="Goodwin L."/>
            <person name="Pitluck S."/>
            <person name="Peters L."/>
            <person name="Kyrpides N."/>
            <person name="Mavromatis K."/>
            <person name="Ivanova N."/>
            <person name="Ovchinnikova G."/>
            <person name="Pagani I."/>
            <person name="Daligault H."/>
            <person name="Detter J.C."/>
            <person name="Han C."/>
            <person name="Land M."/>
            <person name="Hauser L."/>
            <person name="Markowitz V."/>
            <person name="Cheng J.-F."/>
            <person name="Hugenholtz P."/>
            <person name="Woyke T."/>
            <person name="Wu D."/>
            <person name="Verbarg S."/>
            <person name="Frueling A."/>
            <person name="Brambilla E."/>
            <person name="Klenk H.-P."/>
            <person name="Eisen J.A."/>
        </authorList>
    </citation>
    <scope>NUCLEOTIDE SEQUENCE</scope>
    <source>
        <strain>DSM 1100</strain>
    </source>
</reference>
<reference evidence="10 11" key="1">
    <citation type="journal article" date="2011" name="Stand. Genomic Sci.">
        <title>Complete genome sequence of Haliscomenobacter hydrossis type strain (O).</title>
        <authorList>
            <consortium name="US DOE Joint Genome Institute (JGI-PGF)"/>
            <person name="Daligault H."/>
            <person name="Lapidus A."/>
            <person name="Zeytun A."/>
            <person name="Nolan M."/>
            <person name="Lucas S."/>
            <person name="Del Rio T.G."/>
            <person name="Tice H."/>
            <person name="Cheng J.F."/>
            <person name="Tapia R."/>
            <person name="Han C."/>
            <person name="Goodwin L."/>
            <person name="Pitluck S."/>
            <person name="Liolios K."/>
            <person name="Pagani I."/>
            <person name="Ivanova N."/>
            <person name="Huntemann M."/>
            <person name="Mavromatis K."/>
            <person name="Mikhailova N."/>
            <person name="Pati A."/>
            <person name="Chen A."/>
            <person name="Palaniappan K."/>
            <person name="Land M."/>
            <person name="Hauser L."/>
            <person name="Brambilla E.M."/>
            <person name="Rohde M."/>
            <person name="Verbarg S."/>
            <person name="Goker M."/>
            <person name="Bristow J."/>
            <person name="Eisen J.A."/>
            <person name="Markowitz V."/>
            <person name="Hugenholtz P."/>
            <person name="Kyrpides N.C."/>
            <person name="Klenk H.P."/>
            <person name="Woyke T."/>
        </authorList>
    </citation>
    <scope>NUCLEOTIDE SEQUENCE [LARGE SCALE GENOMIC DNA]</scope>
    <source>
        <strain evidence="11">ATCC 27775 / DSM 1100 / LMG 10767 / O</strain>
    </source>
</reference>
<dbReference type="Pfam" id="PF13641">
    <property type="entry name" value="Glyco_tranf_2_3"/>
    <property type="match status" value="1"/>
</dbReference>
<evidence type="ECO:0000256" key="2">
    <source>
        <dbReference type="ARBA" id="ARBA00022676"/>
    </source>
</evidence>
<dbReference type="EC" id="2.4.1.32" evidence="10"/>
<dbReference type="RefSeq" id="WP_013764163.1">
    <property type="nucleotide sequence ID" value="NC_015510.1"/>
</dbReference>
<dbReference type="KEGG" id="hhy:Halhy_1721"/>
<comment type="subcellular location">
    <subcellularLocation>
        <location evidence="1">Golgi apparatus membrane</location>
        <topology evidence="1">Multi-pass membrane protein</topology>
    </subcellularLocation>
</comment>
<dbReference type="PANTHER" id="PTHR32044:SF80">
    <property type="entry name" value="XYLOGLUCAN GLYCOSYLTRANSFERASE 2-RELATED"/>
    <property type="match status" value="1"/>
</dbReference>
<dbReference type="eggNOG" id="COG1215">
    <property type="taxonomic scope" value="Bacteria"/>
</dbReference>
<dbReference type="GO" id="GO:0071555">
    <property type="term" value="P:cell wall organization"/>
    <property type="evidence" value="ECO:0007669"/>
    <property type="project" value="UniProtKB-KW"/>
</dbReference>
<evidence type="ECO:0000256" key="3">
    <source>
        <dbReference type="ARBA" id="ARBA00022679"/>
    </source>
</evidence>
<keyword evidence="5 9" id="KW-1133">Transmembrane helix</keyword>
<evidence type="ECO:0000313" key="11">
    <source>
        <dbReference type="Proteomes" id="UP000008461"/>
    </source>
</evidence>
<keyword evidence="6" id="KW-0333">Golgi apparatus</keyword>
<keyword evidence="3 10" id="KW-0808">Transferase</keyword>
<keyword evidence="7 9" id="KW-0472">Membrane</keyword>
<evidence type="ECO:0000256" key="6">
    <source>
        <dbReference type="ARBA" id="ARBA00023034"/>
    </source>
</evidence>
<dbReference type="EMBL" id="CP002691">
    <property type="protein sequence ID" value="AEE49610.1"/>
    <property type="molecule type" value="Genomic_DNA"/>
</dbReference>
<dbReference type="CDD" id="cd06437">
    <property type="entry name" value="CESA_CaSu_A2"/>
    <property type="match status" value="1"/>
</dbReference>
<feature type="transmembrane region" description="Helical" evidence="9">
    <location>
        <begin position="354"/>
        <end position="379"/>
    </location>
</feature>
<sequence length="539" mass="61896">MMSALAFFFLGVYTLALTYVTAYCLSQFNLLYYYKRFDWRRKKEEFKARFAATAQAEAVAVASAAVGGKTITSAQNLGVANADYSLMSTDEYETTYPFVTIQLPLYNEKYVVERLIDNMVQMDYPRDRFEIHVLDDSTDETQELVKARVAYHQAQGINIEQIRRKERKGYKAGALKDGMEFAKGEFMAIFDADFLPRPDFLKKTVPHFQDPNVGVVQTRWEHINEDYSLITRLQALQLNVHFTVEQVGRMEGKHFLQFNGTAGLWRRKTIEDAGGWEADTLTEDLDLSIRSQLKGYKIKFLEDISVPSELPADMNALKAQQFRWMKGGAETARKMLPIVWNSNMSIMQKLNSTLHLMASTVFVFVFVMAVSSVPLLYLVNVLAKSHGFDKDFFTVYLLGMLAITLMYYVANVQSKARQLPVVKSVFRFITHFPLFLAMSMGLSLHNTIAVIEGWRGKKSPFVRTPKFNIKDGKDNFSNNKYLKKSLTWGTYLEGFMALYFGIAVLWSAYWGETIFIVYHIMMTIGFGSVYYYSYKHSRA</sequence>
<evidence type="ECO:0000256" key="9">
    <source>
        <dbReference type="SAM" id="Phobius"/>
    </source>
</evidence>
<evidence type="ECO:0000256" key="4">
    <source>
        <dbReference type="ARBA" id="ARBA00022692"/>
    </source>
</evidence>
<organism evidence="10 11">
    <name type="scientific">Haliscomenobacter hydrossis (strain ATCC 27775 / DSM 1100 / LMG 10767 / O)</name>
    <dbReference type="NCBI Taxonomy" id="760192"/>
    <lineage>
        <taxon>Bacteria</taxon>
        <taxon>Pseudomonadati</taxon>
        <taxon>Bacteroidota</taxon>
        <taxon>Saprospiria</taxon>
        <taxon>Saprospirales</taxon>
        <taxon>Haliscomenobacteraceae</taxon>
        <taxon>Haliscomenobacter</taxon>
    </lineage>
</organism>
<keyword evidence="4 9" id="KW-0812">Transmembrane</keyword>